<dbReference type="KEGG" id="ecu:ECU02_0870"/>
<protein>
    <recommendedName>
        <fullName evidence="1">WDHD1/CFT4 second beta-propeller domain-containing protein</fullName>
    </recommendedName>
</protein>
<dbReference type="Pfam" id="PF12341">
    <property type="entry name" value="Mcl1_mid"/>
    <property type="match status" value="1"/>
</dbReference>
<dbReference type="InParanoid" id="Q8SWD0"/>
<dbReference type="Gene3D" id="2.130.10.10">
    <property type="entry name" value="YVTN repeat-like/Quinoprotein amine dehydrogenase"/>
    <property type="match status" value="1"/>
</dbReference>
<dbReference type="OrthoDB" id="2190823at2759"/>
<dbReference type="InterPro" id="IPR036322">
    <property type="entry name" value="WD40_repeat_dom_sf"/>
</dbReference>
<dbReference type="SUPFAM" id="SSF50978">
    <property type="entry name" value="WD40 repeat-like"/>
    <property type="match status" value="1"/>
</dbReference>
<gene>
    <name evidence="2" type="ordered locus">ECU02_0870</name>
</gene>
<dbReference type="VEuPathDB" id="MicrosporidiaDB:ECU02_0870"/>
<accession>Q8SWD0</accession>
<dbReference type="EMBL" id="AL590442">
    <property type="protein sequence ID" value="CAD25116.2"/>
    <property type="molecule type" value="Genomic_DNA"/>
</dbReference>
<dbReference type="InterPro" id="IPR022100">
    <property type="entry name" value="WDHD1/CFT4_beta-prop_2nd"/>
</dbReference>
<dbReference type="AlphaFoldDB" id="Q8SWD0"/>
<name>Q8SWD0_ENCCU</name>
<dbReference type="STRING" id="284813.Q8SWD0"/>
<evidence type="ECO:0000313" key="2">
    <source>
        <dbReference type="EMBL" id="CAD25116.2"/>
    </source>
</evidence>
<sequence>MGICRNRDFVMVIEKNELLVVDILTLSVFHRRECGAGSVVACCDEYAFIGDGCVLVALCLLGLREEEVCRMKVPITAVFHLDGFVYCGCEDGTIHVYGMTGGNGCGSDVPGSLEADLSNEMFLDAADGAGFRLMRSMRHPGPVTQICSDGAELFVADMRNKITIYPSKKTYDIKGPKLRYKNYIFASERNMLYCRTRSAFATCLTVEKPISDYVFSMNGGTLFAQCRDTVYVIEFNTKKTLKEMDVPGRFVYDDERNRLVWFDGRRFHSIDDIVENVCRGMEDIVFREDGLVEKKIRVGEETDENVVERHDNYGTPRKSQKRKYFGVYRENRDEGLDGRRDDEEKRRMIESDEHSEEPGIGCTAGTSRAVLEMEAGSLLCYNSEGYMTCIRSEGCDRIEVNYHDVSRRKIEVPGISGCTMGDFCKENVVVGDGRKIFYIGLSSRWEREVEARAIAVSEKMVVVLSEELHIFGLDGSEIFSCLIPDVHAVCSRSDTIAVFSRELILINLFRSTERFLLPSPVDFACFDESGRIFYRIRGKMYYLYKGLSVRACEVPTQPLTVFKGNVISLGSSRRLFPSPHVEYTRFDVFDPLRPKDDVVREEGSSEKVIDVNKPVEVSKNKRYNPLSK</sequence>
<proteinExistence type="predicted"/>
<dbReference type="GeneID" id="858602"/>
<evidence type="ECO:0000259" key="1">
    <source>
        <dbReference type="Pfam" id="PF12341"/>
    </source>
</evidence>
<dbReference type="Proteomes" id="UP000000819">
    <property type="component" value="Chromosome II"/>
</dbReference>
<organism evidence="2 3">
    <name type="scientific">Encephalitozoon cuniculi (strain GB-M1)</name>
    <name type="common">Microsporidian parasite</name>
    <dbReference type="NCBI Taxonomy" id="284813"/>
    <lineage>
        <taxon>Eukaryota</taxon>
        <taxon>Fungi</taxon>
        <taxon>Fungi incertae sedis</taxon>
        <taxon>Microsporidia</taxon>
        <taxon>Unikaryonidae</taxon>
        <taxon>Encephalitozoon</taxon>
    </lineage>
</organism>
<feature type="domain" description="WDHD1/CFT4 second beta-propeller" evidence="1">
    <location>
        <begin position="377"/>
        <end position="501"/>
    </location>
</feature>
<dbReference type="HOGENOM" id="CLU_434758_0_0_1"/>
<dbReference type="RefSeq" id="NP_584612.2">
    <property type="nucleotide sequence ID" value="NM_001040801.2"/>
</dbReference>
<keyword evidence="3" id="KW-1185">Reference proteome</keyword>
<reference evidence="2 3" key="2">
    <citation type="journal article" date="2009" name="BMC Genomics">
        <title>Identification of transcriptional signals in Encephalitozoon cuniculi widespread among Microsporidia phylum: support for accurate structural genome annotation.</title>
        <authorList>
            <person name="Peyretaillade E."/>
            <person name="Goncalves O."/>
            <person name="Terrat S."/>
            <person name="Dugat-Bony E."/>
            <person name="Wincker P."/>
            <person name="Cornman R.S."/>
            <person name="Evans J.D."/>
            <person name="Delbac F."/>
            <person name="Peyret P."/>
        </authorList>
    </citation>
    <scope>NUCLEOTIDE SEQUENCE [LARGE SCALE GENOMIC DNA]</scope>
    <source>
        <strain evidence="2 3">GB-M1</strain>
    </source>
</reference>
<evidence type="ECO:0000313" key="3">
    <source>
        <dbReference type="Proteomes" id="UP000000819"/>
    </source>
</evidence>
<dbReference type="InterPro" id="IPR015943">
    <property type="entry name" value="WD40/YVTN_repeat-like_dom_sf"/>
</dbReference>
<reference evidence="2 3" key="1">
    <citation type="journal article" date="2001" name="Nature">
        <title>Genome sequence and gene compaction of the eukaryote parasite Encephalitozoon cuniculi.</title>
        <authorList>
            <person name="Katinka M.D."/>
            <person name="Duprat S."/>
            <person name="Cornillot E."/>
            <person name="Metenier G."/>
            <person name="Thomarat F."/>
            <person name="Prensier G."/>
            <person name="Barbe V."/>
            <person name="Peyretaillade E."/>
            <person name="Brottier P."/>
            <person name="Wincker P."/>
            <person name="Delbac F."/>
            <person name="El Alaoui H."/>
            <person name="Peyret P."/>
            <person name="Saurin W."/>
            <person name="Gouy M."/>
            <person name="Weissenbach J."/>
            <person name="Vivares C.P."/>
        </authorList>
    </citation>
    <scope>NUCLEOTIDE SEQUENCE [LARGE SCALE GENOMIC DNA]</scope>
    <source>
        <strain evidence="2 3">GB-M1</strain>
    </source>
</reference>